<dbReference type="Gene3D" id="3.40.50.80">
    <property type="entry name" value="Nucleotide-binding domain of ferredoxin-NADP reductase (FNR) module"/>
    <property type="match status" value="1"/>
</dbReference>
<feature type="region of interest" description="Disordered" evidence="13">
    <location>
        <begin position="44"/>
        <end position="68"/>
    </location>
</feature>
<dbReference type="PANTHER" id="PTHR19384">
    <property type="entry name" value="NITRIC OXIDE SYNTHASE-RELATED"/>
    <property type="match status" value="1"/>
</dbReference>
<dbReference type="GO" id="GO:0004783">
    <property type="term" value="F:sulfite reductase (NADPH) activity"/>
    <property type="evidence" value="ECO:0007669"/>
    <property type="project" value="UniProtKB-EC"/>
</dbReference>
<keyword evidence="9 17" id="KW-0560">Oxidoreductase</keyword>
<dbReference type="InterPro" id="IPR003097">
    <property type="entry name" value="CysJ-like_FAD-binding"/>
</dbReference>
<feature type="binding site" evidence="12">
    <location>
        <begin position="160"/>
        <end position="169"/>
    </location>
    <ligand>
        <name>FMN</name>
        <dbReference type="ChEBI" id="CHEBI:58210"/>
    </ligand>
</feature>
<dbReference type="FunFam" id="3.40.50.80:FF:000001">
    <property type="entry name" value="NADPH--cytochrome P450 reductase 1"/>
    <property type="match status" value="1"/>
</dbReference>
<dbReference type="PROSITE" id="PS50902">
    <property type="entry name" value="FLAVODOXIN_LIKE"/>
    <property type="match status" value="1"/>
</dbReference>
<evidence type="ECO:0000313" key="18">
    <source>
        <dbReference type="Proteomes" id="UP000254956"/>
    </source>
</evidence>
<dbReference type="PIRSF" id="PIRSF000207">
    <property type="entry name" value="SiR-FP_CysJ"/>
    <property type="match status" value="1"/>
</dbReference>
<dbReference type="InterPro" id="IPR017938">
    <property type="entry name" value="Riboflavin_synthase-like_b-brl"/>
</dbReference>
<name>A0A380BWQ0_9STAP</name>
<dbReference type="EC" id="1.8.1.2" evidence="1"/>
<feature type="domain" description="FAD-binding FR-type" evidence="15">
    <location>
        <begin position="240"/>
        <end position="458"/>
    </location>
</feature>
<sequence length="607" mass="68679">MHINDQNSPLTETEAQQLTEIIAKLTPEQRAWVGQYLVENSNNTTIPSSNEATESSHITNSPDEADKPRSITILYGTETGNAQTVAETLNERLVENGFTVTISEMDDYKFDTLAQSEDLFLISSTHGEGEPPISAISFYEFLYSEQAPNLADVRYSVLALGDESFEFFCQAGKDFDERVAELGATRLVERVDCDFDYEESAESWMQQVLSAVGDQDDNRVAATDSTESVLSMKERKYSKSNPYYAEVLENINLNGEGSNKEVRHIELLLDNYGEGFEPGDSLDIFPANDDQLVMQLIAMLGWDPYEDIILDNGDAVSVVDALTHHFEITKLTPTLLKNMAVLINDDELNNLVLNDTWVKDYIYGRDLIDLFSEYYPPAVSPDIVIENLRKLPPRTYSIASSYKANPNEVHITVKAVRYESYGRARNGVCSTQLADRVKPGESVRMCLKKNPSFKFPFDEDTKVIMIGPGTGVAPFRSFLEEREDLNLKGNTWLFFGDQKRTTDFLYEADWQAWLANGTLAKLDLAFSRDTASKLYVQDKIKENSELFYQWLESGAAIYICGDETYMAKAVHEAIREVIATESKCNEEEAEAYLTQLKVDRRYQRDVY</sequence>
<dbReference type="SUPFAM" id="SSF52343">
    <property type="entry name" value="Ferredoxin reductase-like, C-terminal NADP-linked domain"/>
    <property type="match status" value="1"/>
</dbReference>
<gene>
    <name evidence="17" type="primary">cysJ_2</name>
    <name evidence="17" type="ORF">NCTC12413_00285</name>
    <name evidence="16" type="ORF">SAR03_13420</name>
</gene>
<keyword evidence="8" id="KW-0249">Electron transport</keyword>
<dbReference type="GO" id="GO:0005829">
    <property type="term" value="C:cytosol"/>
    <property type="evidence" value="ECO:0007669"/>
    <property type="project" value="TreeGrafter"/>
</dbReference>
<dbReference type="Pfam" id="PF00258">
    <property type="entry name" value="Flavodoxin_1"/>
    <property type="match status" value="1"/>
</dbReference>
<keyword evidence="5 12" id="KW-0288">FMN</keyword>
<evidence type="ECO:0000256" key="7">
    <source>
        <dbReference type="ARBA" id="ARBA00022857"/>
    </source>
</evidence>
<keyword evidence="10" id="KW-0198">Cysteine biosynthesis</keyword>
<evidence type="ECO:0000256" key="4">
    <source>
        <dbReference type="ARBA" id="ARBA00022630"/>
    </source>
</evidence>
<evidence type="ECO:0000256" key="5">
    <source>
        <dbReference type="ARBA" id="ARBA00022643"/>
    </source>
</evidence>
<proteinExistence type="predicted"/>
<evidence type="ECO:0000256" key="11">
    <source>
        <dbReference type="ARBA" id="ARBA00052219"/>
    </source>
</evidence>
<dbReference type="CDD" id="cd06199">
    <property type="entry name" value="SiR"/>
    <property type="match status" value="1"/>
</dbReference>
<keyword evidence="4" id="KW-0285">Flavoprotein</keyword>
<dbReference type="PRINTS" id="PR00371">
    <property type="entry name" value="FPNCR"/>
</dbReference>
<keyword evidence="7 12" id="KW-0521">NADP</keyword>
<reference evidence="17 18" key="1">
    <citation type="submission" date="2018-06" db="EMBL/GenBank/DDBJ databases">
        <authorList>
            <consortium name="Pathogen Informatics"/>
            <person name="Doyle S."/>
        </authorList>
    </citation>
    <scope>NUCLEOTIDE SEQUENCE [LARGE SCALE GENOMIC DNA]</scope>
    <source>
        <strain evidence="17 18">NCTC12413</strain>
    </source>
</reference>
<dbReference type="Gene3D" id="3.40.50.360">
    <property type="match status" value="1"/>
</dbReference>
<evidence type="ECO:0000256" key="8">
    <source>
        <dbReference type="ARBA" id="ARBA00022982"/>
    </source>
</evidence>
<dbReference type="PROSITE" id="PS51384">
    <property type="entry name" value="FAD_FR"/>
    <property type="match status" value="1"/>
</dbReference>
<feature type="domain" description="Flavodoxin-like" evidence="14">
    <location>
        <begin position="71"/>
        <end position="209"/>
    </location>
</feature>
<dbReference type="GO" id="GO:0010181">
    <property type="term" value="F:FMN binding"/>
    <property type="evidence" value="ECO:0007669"/>
    <property type="project" value="InterPro"/>
</dbReference>
<evidence type="ECO:0000256" key="6">
    <source>
        <dbReference type="ARBA" id="ARBA00022827"/>
    </source>
</evidence>
<evidence type="ECO:0000259" key="14">
    <source>
        <dbReference type="PROSITE" id="PS50902"/>
    </source>
</evidence>
<dbReference type="InterPro" id="IPR029039">
    <property type="entry name" value="Flavoprotein-like_sf"/>
</dbReference>
<dbReference type="GO" id="GO:0016651">
    <property type="term" value="F:oxidoreductase activity, acting on NAD(P)H"/>
    <property type="evidence" value="ECO:0007669"/>
    <property type="project" value="UniProtKB-ARBA"/>
</dbReference>
<evidence type="ECO:0000313" key="19">
    <source>
        <dbReference type="Proteomes" id="UP000321598"/>
    </source>
</evidence>
<feature type="binding site" evidence="12">
    <location>
        <begin position="394"/>
        <end position="397"/>
    </location>
    <ligand>
        <name>FAD</name>
        <dbReference type="ChEBI" id="CHEBI:57692"/>
    </ligand>
</feature>
<dbReference type="AlphaFoldDB" id="A0A380BWQ0"/>
<dbReference type="EMBL" id="BKAV01000010">
    <property type="protein sequence ID" value="GEQ00305.1"/>
    <property type="molecule type" value="Genomic_DNA"/>
</dbReference>
<feature type="binding site" evidence="12">
    <location>
        <position position="329"/>
    </location>
    <ligand>
        <name>FAD</name>
        <dbReference type="ChEBI" id="CHEBI:57692"/>
    </ligand>
</feature>
<feature type="binding site" evidence="12">
    <location>
        <begin position="527"/>
        <end position="528"/>
    </location>
    <ligand>
        <name>NADP(+)</name>
        <dbReference type="ChEBI" id="CHEBI:58349"/>
    </ligand>
</feature>
<dbReference type="InterPro" id="IPR001433">
    <property type="entry name" value="OxRdtase_FAD/NAD-bd"/>
</dbReference>
<dbReference type="InterPro" id="IPR039261">
    <property type="entry name" value="FNR_nucleotide-bd"/>
</dbReference>
<protein>
    <recommendedName>
        <fullName evidence="1">assimilatory sulfite reductase (NADPH)</fullName>
        <ecNumber evidence="1">1.8.1.2</ecNumber>
    </recommendedName>
</protein>
<accession>A0A380BWQ0</accession>
<dbReference type="InterPro" id="IPR010199">
    <property type="entry name" value="CysJ"/>
</dbReference>
<feature type="binding site" evidence="12">
    <location>
        <begin position="427"/>
        <end position="430"/>
    </location>
    <ligand>
        <name>FAD</name>
        <dbReference type="ChEBI" id="CHEBI:57692"/>
    </ligand>
</feature>
<dbReference type="InterPro" id="IPR001709">
    <property type="entry name" value="Flavoprot_Pyr_Nucl_cyt_Rdtase"/>
</dbReference>
<keyword evidence="2" id="KW-0813">Transport</keyword>
<evidence type="ECO:0000256" key="3">
    <source>
        <dbReference type="ARBA" id="ARBA00022605"/>
    </source>
</evidence>
<dbReference type="RefSeq" id="WP_103388241.1">
    <property type="nucleotide sequence ID" value="NZ_BKAV01000010.1"/>
</dbReference>
<dbReference type="Gene3D" id="2.40.30.10">
    <property type="entry name" value="Translation factors"/>
    <property type="match status" value="1"/>
</dbReference>
<dbReference type="EMBL" id="UGZE01000001">
    <property type="protein sequence ID" value="SUJ08498.1"/>
    <property type="molecule type" value="Genomic_DNA"/>
</dbReference>
<feature type="binding site" evidence="12">
    <location>
        <begin position="533"/>
        <end position="537"/>
    </location>
    <ligand>
        <name>NADP(+)</name>
        <dbReference type="ChEBI" id="CHEBI:58349"/>
    </ligand>
</feature>
<dbReference type="Pfam" id="PF00175">
    <property type="entry name" value="NAD_binding_1"/>
    <property type="match status" value="1"/>
</dbReference>
<keyword evidence="19" id="KW-1185">Reference proteome</keyword>
<keyword evidence="6 12" id="KW-0274">FAD</keyword>
<dbReference type="STRING" id="1212545.SARL_01341"/>
<dbReference type="InterPro" id="IPR001094">
    <property type="entry name" value="Flavdoxin-like"/>
</dbReference>
<dbReference type="InterPro" id="IPR017927">
    <property type="entry name" value="FAD-bd_FR_type"/>
</dbReference>
<dbReference type="InterPro" id="IPR023173">
    <property type="entry name" value="NADPH_Cyt_P450_Rdtase_alpha"/>
</dbReference>
<comment type="catalytic activity">
    <reaction evidence="11">
        <text>hydrogen sulfide + 3 NADP(+) + 3 H2O = sulfite + 3 NADPH + 4 H(+)</text>
        <dbReference type="Rhea" id="RHEA:13801"/>
        <dbReference type="ChEBI" id="CHEBI:15377"/>
        <dbReference type="ChEBI" id="CHEBI:15378"/>
        <dbReference type="ChEBI" id="CHEBI:17359"/>
        <dbReference type="ChEBI" id="CHEBI:29919"/>
        <dbReference type="ChEBI" id="CHEBI:57783"/>
        <dbReference type="ChEBI" id="CHEBI:58349"/>
        <dbReference type="EC" id="1.8.1.2"/>
    </reaction>
</comment>
<dbReference type="SUPFAM" id="SSF63380">
    <property type="entry name" value="Riboflavin synthase domain-like"/>
    <property type="match status" value="1"/>
</dbReference>
<dbReference type="GO" id="GO:0050660">
    <property type="term" value="F:flavin adenine dinucleotide binding"/>
    <property type="evidence" value="ECO:0007669"/>
    <property type="project" value="InterPro"/>
</dbReference>
<evidence type="ECO:0000313" key="16">
    <source>
        <dbReference type="EMBL" id="GEQ00305.1"/>
    </source>
</evidence>
<dbReference type="NCBIfam" id="TIGR01931">
    <property type="entry name" value="cysJ"/>
    <property type="match status" value="1"/>
</dbReference>
<dbReference type="Proteomes" id="UP000321598">
    <property type="component" value="Unassembled WGS sequence"/>
</dbReference>
<evidence type="ECO:0000256" key="10">
    <source>
        <dbReference type="ARBA" id="ARBA00023192"/>
    </source>
</evidence>
<evidence type="ECO:0000256" key="9">
    <source>
        <dbReference type="ARBA" id="ARBA00023002"/>
    </source>
</evidence>
<evidence type="ECO:0000313" key="17">
    <source>
        <dbReference type="EMBL" id="SUJ08498.1"/>
    </source>
</evidence>
<evidence type="ECO:0000256" key="2">
    <source>
        <dbReference type="ARBA" id="ARBA00022448"/>
    </source>
</evidence>
<feature type="binding site" evidence="12">
    <location>
        <begin position="124"/>
        <end position="127"/>
    </location>
    <ligand>
        <name>FMN</name>
        <dbReference type="ChEBI" id="CHEBI:58210"/>
    </ligand>
</feature>
<evidence type="ECO:0000256" key="1">
    <source>
        <dbReference type="ARBA" id="ARBA00012604"/>
    </source>
</evidence>
<evidence type="ECO:0000256" key="12">
    <source>
        <dbReference type="PIRSR" id="PIRSR000207-1"/>
    </source>
</evidence>
<evidence type="ECO:0000259" key="15">
    <source>
        <dbReference type="PROSITE" id="PS51384"/>
    </source>
</evidence>
<dbReference type="Gene3D" id="1.20.990.10">
    <property type="entry name" value="NADPH-cytochrome p450 Reductase, Chain A, domain 3"/>
    <property type="match status" value="1"/>
</dbReference>
<organism evidence="17 18">
    <name type="scientific">Staphylococcus arlettae</name>
    <dbReference type="NCBI Taxonomy" id="29378"/>
    <lineage>
        <taxon>Bacteria</taxon>
        <taxon>Bacillati</taxon>
        <taxon>Bacillota</taxon>
        <taxon>Bacilli</taxon>
        <taxon>Bacillales</taxon>
        <taxon>Staphylococcaceae</taxon>
        <taxon>Staphylococcus</taxon>
    </lineage>
</organism>
<feature type="compositionally biased region" description="Polar residues" evidence="13">
    <location>
        <begin position="44"/>
        <end position="62"/>
    </location>
</feature>
<feature type="binding site" evidence="12">
    <location>
        <position position="607"/>
    </location>
    <ligand>
        <name>FAD</name>
        <dbReference type="ChEBI" id="CHEBI:57692"/>
    </ligand>
</feature>
<keyword evidence="3" id="KW-0028">Amino-acid biosynthesis</keyword>
<dbReference type="PRINTS" id="PR00369">
    <property type="entry name" value="FLAVODOXIN"/>
</dbReference>
<dbReference type="Proteomes" id="UP000254956">
    <property type="component" value="Unassembled WGS sequence"/>
</dbReference>
<evidence type="ECO:0000256" key="13">
    <source>
        <dbReference type="SAM" id="MobiDB-lite"/>
    </source>
</evidence>
<dbReference type="OrthoDB" id="9789468at2"/>
<dbReference type="PANTHER" id="PTHR19384:SF128">
    <property type="entry name" value="NADPH OXIDOREDUCTASE A"/>
    <property type="match status" value="1"/>
</dbReference>
<dbReference type="GO" id="GO:0019344">
    <property type="term" value="P:cysteine biosynthetic process"/>
    <property type="evidence" value="ECO:0007669"/>
    <property type="project" value="UniProtKB-KW"/>
</dbReference>
<reference evidence="16 19" key="2">
    <citation type="submission" date="2019-07" db="EMBL/GenBank/DDBJ databases">
        <title>Whole genome shotgun sequence of Staphylococcus arlettae NBRC 109765.</title>
        <authorList>
            <person name="Hosoyama A."/>
            <person name="Uohara A."/>
            <person name="Ohji S."/>
            <person name="Ichikawa N."/>
        </authorList>
    </citation>
    <scope>NUCLEOTIDE SEQUENCE [LARGE SCALE GENOMIC DNA]</scope>
    <source>
        <strain evidence="16 19">NBRC 109765</strain>
    </source>
</reference>
<comment type="cofactor">
    <cofactor evidence="12">
        <name>FMN</name>
        <dbReference type="ChEBI" id="CHEBI:58210"/>
    </cofactor>
    <text evidence="12">Binds 1 FMN per subunit.</text>
</comment>
<feature type="binding site" evidence="12">
    <location>
        <position position="418"/>
    </location>
    <ligand>
        <name>FAD</name>
        <dbReference type="ChEBI" id="CHEBI:57692"/>
    </ligand>
</feature>
<dbReference type="SUPFAM" id="SSF52218">
    <property type="entry name" value="Flavoproteins"/>
    <property type="match status" value="1"/>
</dbReference>
<comment type="cofactor">
    <cofactor evidence="12">
        <name>FAD</name>
        <dbReference type="ChEBI" id="CHEBI:57692"/>
    </cofactor>
    <text evidence="12">Binds 1 FAD per subunit.</text>
</comment>
<dbReference type="Pfam" id="PF00667">
    <property type="entry name" value="FAD_binding_1"/>
    <property type="match status" value="1"/>
</dbReference>
<dbReference type="InterPro" id="IPR008254">
    <property type="entry name" value="Flavodoxin/NO_synth"/>
</dbReference>